<dbReference type="SUPFAM" id="SSF47240">
    <property type="entry name" value="Ferritin-like"/>
    <property type="match status" value="1"/>
</dbReference>
<proteinExistence type="inferred from homology"/>
<gene>
    <name evidence="3" type="ORF">KHA90_16385</name>
</gene>
<accession>A0ABS5PE84</accession>
<sequence>MKRNPTITDPNLKSILEEFHKLFADEIVLFIKNKNYYWNIEAENFYQLREFYKQQSDQLEKIIERTAEHIRVLDSQTQTRLSDYLMTTNLLEQPYTGHTKDQLKYLLASHETIIDNLRRLAGLFFNKYHNPSAAYFARKILIEHEKMAWMIRSYLNTPPKKSSTVPD</sequence>
<protein>
    <recommendedName>
        <fullName evidence="2">Ferritin/DPS domain-containing protein</fullName>
    </recommendedName>
</protein>
<dbReference type="PANTHER" id="PTHR42932">
    <property type="entry name" value="GENERAL STRESS PROTEIN 20U"/>
    <property type="match status" value="1"/>
</dbReference>
<feature type="domain" description="Ferritin/DPS" evidence="2">
    <location>
        <begin position="19"/>
        <end position="157"/>
    </location>
</feature>
<dbReference type="InterPro" id="IPR008331">
    <property type="entry name" value="Ferritin_DPS_dom"/>
</dbReference>
<dbReference type="InterPro" id="IPR012347">
    <property type="entry name" value="Ferritin-like"/>
</dbReference>
<organism evidence="3 4">
    <name type="scientific">Flavobacterium psychroterrae</name>
    <dbReference type="NCBI Taxonomy" id="2133767"/>
    <lineage>
        <taxon>Bacteria</taxon>
        <taxon>Pseudomonadati</taxon>
        <taxon>Bacteroidota</taxon>
        <taxon>Flavobacteriia</taxon>
        <taxon>Flavobacteriales</taxon>
        <taxon>Flavobacteriaceae</taxon>
        <taxon>Flavobacterium</taxon>
    </lineage>
</organism>
<evidence type="ECO:0000256" key="1">
    <source>
        <dbReference type="ARBA" id="ARBA00009497"/>
    </source>
</evidence>
<dbReference type="EMBL" id="JAGYVZ010000016">
    <property type="protein sequence ID" value="MBS7232597.1"/>
    <property type="molecule type" value="Genomic_DNA"/>
</dbReference>
<dbReference type="PANTHER" id="PTHR42932:SF3">
    <property type="entry name" value="DNA PROTECTION DURING STARVATION PROTEIN"/>
    <property type="match status" value="1"/>
</dbReference>
<dbReference type="InterPro" id="IPR002177">
    <property type="entry name" value="DPS_DNA-bd"/>
</dbReference>
<dbReference type="Pfam" id="PF00210">
    <property type="entry name" value="Ferritin"/>
    <property type="match status" value="1"/>
</dbReference>
<name>A0ABS5PE84_9FLAO</name>
<reference evidence="3 4" key="1">
    <citation type="journal article" date="2018" name="Int. J. Syst. Evol. Microbiol.">
        <title>Flavobacterium chryseum sp. nov. and Flavobacterium psychroterrae sp. nov., novel environmental bacteria isolated from Antarctica.</title>
        <authorList>
            <person name="Kralova S."/>
            <person name="Svec P."/>
            <person name="Busse H.J."/>
            <person name="Stankova E."/>
            <person name="Vaczi P."/>
            <person name="Sedlacek I."/>
        </authorList>
    </citation>
    <scope>NUCLEOTIDE SEQUENCE [LARGE SCALE GENOMIC DNA]</scope>
    <source>
        <strain evidence="3 4">CCM 8827</strain>
    </source>
</reference>
<comment type="caution">
    <text evidence="3">The sequence shown here is derived from an EMBL/GenBank/DDBJ whole genome shotgun (WGS) entry which is preliminary data.</text>
</comment>
<dbReference type="RefSeq" id="WP_213302943.1">
    <property type="nucleotide sequence ID" value="NZ_JAGYVZ010000016.1"/>
</dbReference>
<evidence type="ECO:0000313" key="4">
    <source>
        <dbReference type="Proteomes" id="UP000722625"/>
    </source>
</evidence>
<keyword evidence="4" id="KW-1185">Reference proteome</keyword>
<dbReference type="Proteomes" id="UP000722625">
    <property type="component" value="Unassembled WGS sequence"/>
</dbReference>
<evidence type="ECO:0000259" key="2">
    <source>
        <dbReference type="Pfam" id="PF00210"/>
    </source>
</evidence>
<dbReference type="PIRSF" id="PIRSF005900">
    <property type="entry name" value="Dps"/>
    <property type="match status" value="1"/>
</dbReference>
<dbReference type="InterPro" id="IPR009078">
    <property type="entry name" value="Ferritin-like_SF"/>
</dbReference>
<dbReference type="Gene3D" id="1.20.1260.10">
    <property type="match status" value="1"/>
</dbReference>
<evidence type="ECO:0000313" key="3">
    <source>
        <dbReference type="EMBL" id="MBS7232597.1"/>
    </source>
</evidence>
<comment type="similarity">
    <text evidence="1">Belongs to the Dps family.</text>
</comment>